<dbReference type="PROSITE" id="PS51888">
    <property type="entry name" value="CLIP"/>
    <property type="match status" value="2"/>
</dbReference>
<comment type="domain">
    <text evidence="10">The clip domain consists of 35-55 residues which are 'knitted' together usually by 3 conserved disulfide bonds forming a clip-like compact structure.</text>
</comment>
<evidence type="ECO:0000313" key="14">
    <source>
        <dbReference type="RefSeq" id="XP_058983037.1"/>
    </source>
</evidence>
<dbReference type="InterPro" id="IPR009003">
    <property type="entry name" value="Peptidase_S1_PA"/>
</dbReference>
<dbReference type="InterPro" id="IPR022700">
    <property type="entry name" value="CLIP"/>
</dbReference>
<evidence type="ECO:0000256" key="3">
    <source>
        <dbReference type="ARBA" id="ARBA00022801"/>
    </source>
</evidence>
<dbReference type="SUPFAM" id="SSF50494">
    <property type="entry name" value="Trypsin-like serine proteases"/>
    <property type="match status" value="2"/>
</dbReference>
<name>A0ABM3VB67_MUSDO</name>
<keyword evidence="13" id="KW-1185">Reference proteome</keyword>
<evidence type="ECO:0000256" key="6">
    <source>
        <dbReference type="ARBA" id="ARBA00023145"/>
    </source>
</evidence>
<feature type="domain" description="Clip" evidence="12">
    <location>
        <begin position="29"/>
        <end position="82"/>
    </location>
</feature>
<keyword evidence="6" id="KW-0865">Zymogen</keyword>
<dbReference type="InterPro" id="IPR001254">
    <property type="entry name" value="Trypsin_dom"/>
</dbReference>
<dbReference type="RefSeq" id="XP_058983037.1">
    <property type="nucleotide sequence ID" value="XM_059127054.1"/>
</dbReference>
<evidence type="ECO:0000259" key="11">
    <source>
        <dbReference type="PROSITE" id="PS50240"/>
    </source>
</evidence>
<evidence type="ECO:0000256" key="1">
    <source>
        <dbReference type="ARBA" id="ARBA00022670"/>
    </source>
</evidence>
<dbReference type="PANTHER" id="PTHR24256">
    <property type="entry name" value="TRYPTASE-RELATED"/>
    <property type="match status" value="1"/>
</dbReference>
<dbReference type="GO" id="GO:0006508">
    <property type="term" value="P:proteolysis"/>
    <property type="evidence" value="ECO:0007669"/>
    <property type="project" value="UniProtKB-KW"/>
</dbReference>
<keyword evidence="10" id="KW-0964">Secreted</keyword>
<comment type="subcellular location">
    <subcellularLocation>
        <location evidence="10">Secreted</location>
    </subcellularLocation>
</comment>
<evidence type="ECO:0000313" key="13">
    <source>
        <dbReference type="Proteomes" id="UP001652621"/>
    </source>
</evidence>
<dbReference type="Gene3D" id="3.30.1640.30">
    <property type="match status" value="2"/>
</dbReference>
<keyword evidence="1 9" id="KW-0645">Protease</keyword>
<feature type="signal peptide" evidence="10">
    <location>
        <begin position="1"/>
        <end position="26"/>
    </location>
</feature>
<dbReference type="GO" id="GO:0008233">
    <property type="term" value="F:peptidase activity"/>
    <property type="evidence" value="ECO:0007669"/>
    <property type="project" value="UniProtKB-KW"/>
</dbReference>
<evidence type="ECO:0000256" key="7">
    <source>
        <dbReference type="ARBA" id="ARBA00023157"/>
    </source>
</evidence>
<dbReference type="SMART" id="SM00020">
    <property type="entry name" value="Tryp_SPc"/>
    <property type="match status" value="1"/>
</dbReference>
<dbReference type="Proteomes" id="UP001652621">
    <property type="component" value="Unplaced"/>
</dbReference>
<proteinExistence type="inferred from homology"/>
<keyword evidence="3 9" id="KW-0378">Hydrolase</keyword>
<dbReference type="InterPro" id="IPR033116">
    <property type="entry name" value="TRYPSIN_SER"/>
</dbReference>
<dbReference type="Pfam" id="PF00089">
    <property type="entry name" value="Trypsin"/>
    <property type="match status" value="1"/>
</dbReference>
<dbReference type="PROSITE" id="PS50240">
    <property type="entry name" value="TRYPSIN_DOM"/>
    <property type="match status" value="1"/>
</dbReference>
<evidence type="ECO:0000256" key="5">
    <source>
        <dbReference type="ARBA" id="ARBA00022837"/>
    </source>
</evidence>
<dbReference type="InterPro" id="IPR018114">
    <property type="entry name" value="TRYPSIN_HIS"/>
</dbReference>
<dbReference type="EC" id="3.4.21.-" evidence="9"/>
<dbReference type="InterPro" id="IPR038565">
    <property type="entry name" value="CLIP_sf"/>
</dbReference>
<dbReference type="Pfam" id="PF12032">
    <property type="entry name" value="CLIP"/>
    <property type="match status" value="2"/>
</dbReference>
<evidence type="ECO:0000256" key="4">
    <source>
        <dbReference type="ARBA" id="ARBA00022825"/>
    </source>
</evidence>
<dbReference type="Gene3D" id="2.40.10.10">
    <property type="entry name" value="Trypsin-like serine proteases"/>
    <property type="match status" value="2"/>
</dbReference>
<feature type="chain" id="PRO_5045008879" description="CLIP domain-containing serine protease" evidence="10">
    <location>
        <begin position="27"/>
        <end position="479"/>
    </location>
</feature>
<feature type="domain" description="Clip" evidence="12">
    <location>
        <begin position="135"/>
        <end position="188"/>
    </location>
</feature>
<evidence type="ECO:0000256" key="8">
    <source>
        <dbReference type="ARBA" id="ARBA00024195"/>
    </source>
</evidence>
<keyword evidence="4 9" id="KW-0720">Serine protease</keyword>
<evidence type="ECO:0000256" key="10">
    <source>
        <dbReference type="RuleBase" id="RU366078"/>
    </source>
</evidence>
<dbReference type="GeneID" id="101900180"/>
<accession>A0ABM3VB67</accession>
<evidence type="ECO:0000256" key="2">
    <source>
        <dbReference type="ARBA" id="ARBA00022729"/>
    </source>
</evidence>
<dbReference type="InterPro" id="IPR043504">
    <property type="entry name" value="Peptidase_S1_PA_chymotrypsin"/>
</dbReference>
<dbReference type="InterPro" id="IPR051487">
    <property type="entry name" value="Ser/Thr_Proteases_Immune/Dev"/>
</dbReference>
<reference evidence="14" key="1">
    <citation type="submission" date="2025-08" db="UniProtKB">
        <authorList>
            <consortium name="RefSeq"/>
        </authorList>
    </citation>
    <scope>IDENTIFICATION</scope>
    <source>
        <strain evidence="14">Aabys</strain>
        <tissue evidence="14">Whole body</tissue>
    </source>
</reference>
<evidence type="ECO:0000259" key="12">
    <source>
        <dbReference type="PROSITE" id="PS51888"/>
    </source>
</evidence>
<comment type="similarity">
    <text evidence="8 10">Belongs to the peptidase S1 family. CLIP subfamily.</text>
</comment>
<keyword evidence="5" id="KW-0106">Calcium</keyword>
<feature type="domain" description="Peptidase S1" evidence="11">
    <location>
        <begin position="215"/>
        <end position="478"/>
    </location>
</feature>
<evidence type="ECO:0000256" key="9">
    <source>
        <dbReference type="RuleBase" id="RU363034"/>
    </source>
</evidence>
<organism evidence="13 14">
    <name type="scientific">Musca domestica</name>
    <name type="common">House fly</name>
    <dbReference type="NCBI Taxonomy" id="7370"/>
    <lineage>
        <taxon>Eukaryota</taxon>
        <taxon>Metazoa</taxon>
        <taxon>Ecdysozoa</taxon>
        <taxon>Arthropoda</taxon>
        <taxon>Hexapoda</taxon>
        <taxon>Insecta</taxon>
        <taxon>Pterygota</taxon>
        <taxon>Neoptera</taxon>
        <taxon>Endopterygota</taxon>
        <taxon>Diptera</taxon>
        <taxon>Brachycera</taxon>
        <taxon>Muscomorpha</taxon>
        <taxon>Muscoidea</taxon>
        <taxon>Muscidae</taxon>
        <taxon>Musca</taxon>
    </lineage>
</organism>
<keyword evidence="7" id="KW-1015">Disulfide bond</keyword>
<dbReference type="InterPro" id="IPR001314">
    <property type="entry name" value="Peptidase_S1A"/>
</dbReference>
<gene>
    <name evidence="14" type="primary">LOC101900180</name>
</gene>
<dbReference type="PROSITE" id="PS00135">
    <property type="entry name" value="TRYPSIN_SER"/>
    <property type="match status" value="1"/>
</dbReference>
<keyword evidence="2 10" id="KW-0732">Signal</keyword>
<dbReference type="PROSITE" id="PS00134">
    <property type="entry name" value="TRYPSIN_HIS"/>
    <property type="match status" value="1"/>
</dbReference>
<protein>
    <recommendedName>
        <fullName evidence="10">CLIP domain-containing serine protease</fullName>
        <ecNumber evidence="9">3.4.21.-</ecNumber>
    </recommendedName>
</protein>
<dbReference type="PRINTS" id="PR00722">
    <property type="entry name" value="CHYMOTRYPSIN"/>
</dbReference>
<dbReference type="CDD" id="cd00190">
    <property type="entry name" value="Tryp_SPc"/>
    <property type="match status" value="1"/>
</dbReference>
<dbReference type="SMART" id="SM00680">
    <property type="entry name" value="CLIP"/>
    <property type="match status" value="2"/>
</dbReference>
<sequence length="479" mass="53270">MKYSKALPLIAVILTAFCIQCSVAKANEQCMTPDRANGQCRNLVECPQLLQLLRNTNRSPQQTQYLQQSMCDQIGSLVYVCCKVESVAGARATSNLLPSTRDCGKSFDNRIHGGNVTRIDEYPWLALIEYTKHQPCRNPNNEAGTCVSLLECPPLLNLLKNVGRTQAETMFLQHSQCDYVGSTVYVCCVLQSGSRFLKAELPTTRECGKSFDNRILGGNVTRIDEYPWVALIEYTKPFNEKGFHCGAALISKRYVITAAHCVTGAGIPADWRPTGIRLGEWDRNTNPDCERLINDQYDCADPYIDVAIEKITAHPMYRSNDKNHLYDIALIRLSRNIEYTDFVSPVCLPVQQELRSRTFEALKLDVTGFGTTEDSRSSDLKLKAGVDAWNLEDCRRKYSPKGVFLDNSQMCAGGVEGVDSCRGDSGGPLVIKQRVENRDVYVLAGVVSFGPTPCGLPGWPGVYTRVGAYVDWISNNLEP</sequence>